<dbReference type="Proteomes" id="UP001283361">
    <property type="component" value="Unassembled WGS sequence"/>
</dbReference>
<proteinExistence type="predicted"/>
<evidence type="ECO:0000313" key="1">
    <source>
        <dbReference type="EMBL" id="KAK3743103.1"/>
    </source>
</evidence>
<protein>
    <submittedName>
        <fullName evidence="1">Uncharacterized protein</fullName>
    </submittedName>
</protein>
<reference evidence="1" key="1">
    <citation type="journal article" date="2023" name="G3 (Bethesda)">
        <title>A reference genome for the long-term kleptoplast-retaining sea slug Elysia crispata morphotype clarki.</title>
        <authorList>
            <person name="Eastman K.E."/>
            <person name="Pendleton A.L."/>
            <person name="Shaikh M.A."/>
            <person name="Suttiyut T."/>
            <person name="Ogas R."/>
            <person name="Tomko P."/>
            <person name="Gavelis G."/>
            <person name="Widhalm J.R."/>
            <person name="Wisecaver J.H."/>
        </authorList>
    </citation>
    <scope>NUCLEOTIDE SEQUENCE</scope>
    <source>
        <strain evidence="1">ECLA1</strain>
    </source>
</reference>
<accession>A0AAE0YFC8</accession>
<gene>
    <name evidence="1" type="ORF">RRG08_063966</name>
</gene>
<dbReference type="EMBL" id="JAWDGP010006323">
    <property type="protein sequence ID" value="KAK3743103.1"/>
    <property type="molecule type" value="Genomic_DNA"/>
</dbReference>
<sequence>MGNLYSSKKVAVGGKIGEVTTLNNRALKYQFLSNQEEVSAGEVPCVDSRSGARPEEYQPSPSFLRLCNNDQRNISRVPLSSDCVTTTRGISAESLFPQTV</sequence>
<dbReference type="AlphaFoldDB" id="A0AAE0YFC8"/>
<evidence type="ECO:0000313" key="2">
    <source>
        <dbReference type="Proteomes" id="UP001283361"/>
    </source>
</evidence>
<organism evidence="1 2">
    <name type="scientific">Elysia crispata</name>
    <name type="common">lettuce slug</name>
    <dbReference type="NCBI Taxonomy" id="231223"/>
    <lineage>
        <taxon>Eukaryota</taxon>
        <taxon>Metazoa</taxon>
        <taxon>Spiralia</taxon>
        <taxon>Lophotrochozoa</taxon>
        <taxon>Mollusca</taxon>
        <taxon>Gastropoda</taxon>
        <taxon>Heterobranchia</taxon>
        <taxon>Euthyneura</taxon>
        <taxon>Panpulmonata</taxon>
        <taxon>Sacoglossa</taxon>
        <taxon>Placobranchoidea</taxon>
        <taxon>Plakobranchidae</taxon>
        <taxon>Elysia</taxon>
    </lineage>
</organism>
<keyword evidence="2" id="KW-1185">Reference proteome</keyword>
<comment type="caution">
    <text evidence="1">The sequence shown here is derived from an EMBL/GenBank/DDBJ whole genome shotgun (WGS) entry which is preliminary data.</text>
</comment>
<name>A0AAE0YFC8_9GAST</name>